<protein>
    <submittedName>
        <fullName evidence="1">Uncharacterized protein</fullName>
    </submittedName>
</protein>
<dbReference type="AlphaFoldDB" id="A0A6B0UWL0"/>
<proteinExistence type="predicted"/>
<dbReference type="EMBL" id="GIFC01012107">
    <property type="protein sequence ID" value="MXU94190.1"/>
    <property type="molecule type" value="Transcribed_RNA"/>
</dbReference>
<reference evidence="1" key="1">
    <citation type="submission" date="2019-12" db="EMBL/GenBank/DDBJ databases">
        <title>An insight into the sialome of adult female Ixodes ricinus ticks feeding for 6 days.</title>
        <authorList>
            <person name="Perner J."/>
            <person name="Ribeiro J.M.C."/>
        </authorList>
    </citation>
    <scope>NUCLEOTIDE SEQUENCE</scope>
    <source>
        <strain evidence="1">Semi-engorged</strain>
        <tissue evidence="1">Salivary glands</tissue>
    </source>
</reference>
<evidence type="ECO:0000313" key="1">
    <source>
        <dbReference type="EMBL" id="MXU94190.1"/>
    </source>
</evidence>
<organism evidence="1">
    <name type="scientific">Ixodes ricinus</name>
    <name type="common">Common tick</name>
    <name type="synonym">Acarus ricinus</name>
    <dbReference type="NCBI Taxonomy" id="34613"/>
    <lineage>
        <taxon>Eukaryota</taxon>
        <taxon>Metazoa</taxon>
        <taxon>Ecdysozoa</taxon>
        <taxon>Arthropoda</taxon>
        <taxon>Chelicerata</taxon>
        <taxon>Arachnida</taxon>
        <taxon>Acari</taxon>
        <taxon>Parasitiformes</taxon>
        <taxon>Ixodida</taxon>
        <taxon>Ixodoidea</taxon>
        <taxon>Ixodidae</taxon>
        <taxon>Ixodinae</taxon>
        <taxon>Ixodes</taxon>
    </lineage>
</organism>
<accession>A0A6B0UWL0</accession>
<name>A0A6B0UWL0_IXORI</name>
<sequence>MLRVCGFLIICRANMGGYARTEHAFRTYANKIMTLGHVIQTCVMLQKQHFQALTESWGSVAEWASAHQQGARKAKARASEPRDLRINPDPCPLRSGRTSFRRAVVYHYCADMESQHAAKHVTFTLFDDYGKFYVVYDLSANRHHWCRLSSNSNCKSYQ</sequence>